<dbReference type="Gene3D" id="1.10.60.40">
    <property type="match status" value="1"/>
</dbReference>
<accession>A0A5J4QWJ4</accession>
<keyword evidence="6 9" id="KW-0378">Hydrolase</keyword>
<evidence type="ECO:0000256" key="6">
    <source>
        <dbReference type="ARBA" id="ARBA00022801"/>
    </source>
</evidence>
<keyword evidence="8" id="KW-0460">Magnesium</keyword>
<reference evidence="9" key="1">
    <citation type="submission" date="2019-03" db="EMBL/GenBank/DDBJ databases">
        <title>Single cell metagenomics reveals metabolic interactions within the superorganism composed of flagellate Streblomastix strix and complex community of Bacteroidetes bacteria on its surface.</title>
        <authorList>
            <person name="Treitli S.C."/>
            <person name="Kolisko M."/>
            <person name="Husnik F."/>
            <person name="Keeling P."/>
            <person name="Hampl V."/>
        </authorList>
    </citation>
    <scope>NUCLEOTIDE SEQUENCE</scope>
    <source>
        <strain evidence="9">STM</strain>
    </source>
</reference>
<dbReference type="AlphaFoldDB" id="A0A5J4QWJ4"/>
<comment type="cofactor">
    <cofactor evidence="2">
        <name>Zn(2+)</name>
        <dbReference type="ChEBI" id="CHEBI:29105"/>
    </cofactor>
</comment>
<dbReference type="EMBL" id="SNRY01002353">
    <property type="protein sequence ID" value="KAA6325474.1"/>
    <property type="molecule type" value="Genomic_DNA"/>
</dbReference>
<protein>
    <submittedName>
        <fullName evidence="9">Alkaline phosphatase</fullName>
        <ecNumber evidence="9">3.1.3.1</ecNumber>
    </submittedName>
</protein>
<evidence type="ECO:0000313" key="9">
    <source>
        <dbReference type="EMBL" id="KAA6325474.1"/>
    </source>
</evidence>
<evidence type="ECO:0000256" key="1">
    <source>
        <dbReference type="ARBA" id="ARBA00001946"/>
    </source>
</evidence>
<dbReference type="CDD" id="cd16012">
    <property type="entry name" value="ALP"/>
    <property type="match status" value="1"/>
</dbReference>
<dbReference type="InterPro" id="IPR018299">
    <property type="entry name" value="Alkaline_phosphatase_AS"/>
</dbReference>
<comment type="similarity">
    <text evidence="3">Belongs to the alkaline phosphatase family.</text>
</comment>
<evidence type="ECO:0000256" key="7">
    <source>
        <dbReference type="ARBA" id="ARBA00022833"/>
    </source>
</evidence>
<dbReference type="PROSITE" id="PS00123">
    <property type="entry name" value="ALKALINE_PHOSPHATASE"/>
    <property type="match status" value="1"/>
</dbReference>
<dbReference type="GO" id="GO:0004035">
    <property type="term" value="F:alkaline phosphatase activity"/>
    <property type="evidence" value="ECO:0007669"/>
    <property type="project" value="UniProtKB-EC"/>
</dbReference>
<comment type="cofactor">
    <cofactor evidence="1">
        <name>Mg(2+)</name>
        <dbReference type="ChEBI" id="CHEBI:18420"/>
    </cofactor>
</comment>
<dbReference type="Gene3D" id="3.40.720.10">
    <property type="entry name" value="Alkaline Phosphatase, subunit A"/>
    <property type="match status" value="1"/>
</dbReference>
<dbReference type="SMART" id="SM00098">
    <property type="entry name" value="alkPPc"/>
    <property type="match status" value="1"/>
</dbReference>
<dbReference type="EMBL" id="SNRY01002353">
    <property type="protein sequence ID" value="KAA6325476.1"/>
    <property type="molecule type" value="Genomic_DNA"/>
</dbReference>
<gene>
    <name evidence="9" type="ORF">EZS27_025315</name>
    <name evidence="10" type="ORF">EZS27_025317</name>
</gene>
<sequence length="466" mass="50557">MKRLINILFFILLAGALSAQGKAKYVFFFIGDGMGMNQVNGTEMYLAEKAGYIGTQSLQFTQFPVTGVATTFSLRNSVTDSAAAGTALATGSKTINGTLGMDGEGNRLTSIAEKAKKAGRKVGVTTSVSVDHATPAAFYAHQSGRSMAYEISLDLIEAGFDFYAGAGFVRPDKTYDNQSASNVFGLFDSAGYTVAKGYNDFKSKSSKASKIILIQEDGKAADALPYAIDQKADDLTLTQITESAIASLSKNAPKGFFLMVEGGKIDWACHSNDAATFFNEVVDMDNAIKVAYEFYKKYPKETLIIVTADHETGGIHLGTGKSALNLKAFQYQKCSQDVLSNHIKNLRKSKPQVSWEDIRTLLSETMGFWKELPLTWSQEKKLHDTYEESFSETSNARMEKSLYSENEPLAAKAREVINEIAMVGWGSGGHSAGYVPVFAIGADAQLFMGKMDNTDIPKRIAKAGGY</sequence>
<dbReference type="PANTHER" id="PTHR11596:SF5">
    <property type="entry name" value="ALKALINE PHOSPHATASE"/>
    <property type="match status" value="1"/>
</dbReference>
<name>A0A5J4QWJ4_9ZZZZ</name>
<dbReference type="GO" id="GO:0046872">
    <property type="term" value="F:metal ion binding"/>
    <property type="evidence" value="ECO:0007669"/>
    <property type="project" value="UniProtKB-KW"/>
</dbReference>
<dbReference type="Pfam" id="PF00245">
    <property type="entry name" value="Alk_phosphatase"/>
    <property type="match status" value="2"/>
</dbReference>
<evidence type="ECO:0000256" key="4">
    <source>
        <dbReference type="ARBA" id="ARBA00022553"/>
    </source>
</evidence>
<evidence type="ECO:0000256" key="8">
    <source>
        <dbReference type="ARBA" id="ARBA00022842"/>
    </source>
</evidence>
<dbReference type="PRINTS" id="PR00113">
    <property type="entry name" value="ALKPHPHTASE"/>
</dbReference>
<dbReference type="EC" id="3.1.3.1" evidence="9"/>
<dbReference type="InterPro" id="IPR017850">
    <property type="entry name" value="Alkaline_phosphatase_core_sf"/>
</dbReference>
<evidence type="ECO:0000256" key="3">
    <source>
        <dbReference type="ARBA" id="ARBA00005984"/>
    </source>
</evidence>
<evidence type="ECO:0000313" key="10">
    <source>
        <dbReference type="EMBL" id="KAA6325476.1"/>
    </source>
</evidence>
<dbReference type="SUPFAM" id="SSF53649">
    <property type="entry name" value="Alkaline phosphatase-like"/>
    <property type="match status" value="1"/>
</dbReference>
<organism evidence="9">
    <name type="scientific">termite gut metagenome</name>
    <dbReference type="NCBI Taxonomy" id="433724"/>
    <lineage>
        <taxon>unclassified sequences</taxon>
        <taxon>metagenomes</taxon>
        <taxon>organismal metagenomes</taxon>
    </lineage>
</organism>
<dbReference type="PANTHER" id="PTHR11596">
    <property type="entry name" value="ALKALINE PHOSPHATASE"/>
    <property type="match status" value="1"/>
</dbReference>
<comment type="caution">
    <text evidence="9">The sequence shown here is derived from an EMBL/GenBank/DDBJ whole genome shotgun (WGS) entry which is preliminary data.</text>
</comment>
<evidence type="ECO:0000256" key="5">
    <source>
        <dbReference type="ARBA" id="ARBA00022723"/>
    </source>
</evidence>
<keyword evidence="7" id="KW-0862">Zinc</keyword>
<keyword evidence="4" id="KW-0597">Phosphoprotein</keyword>
<keyword evidence="5" id="KW-0479">Metal-binding</keyword>
<proteinExistence type="inferred from homology"/>
<evidence type="ECO:0000256" key="2">
    <source>
        <dbReference type="ARBA" id="ARBA00001947"/>
    </source>
</evidence>
<dbReference type="InterPro" id="IPR001952">
    <property type="entry name" value="Alkaline_phosphatase"/>
</dbReference>